<dbReference type="eggNOG" id="ENOG502SA77">
    <property type="taxonomic scope" value="Eukaryota"/>
</dbReference>
<dbReference type="SUPFAM" id="SSF52047">
    <property type="entry name" value="RNI-like"/>
    <property type="match status" value="1"/>
</dbReference>
<dbReference type="SMART" id="SM00256">
    <property type="entry name" value="FBOX"/>
    <property type="match status" value="1"/>
</dbReference>
<dbReference type="PROSITE" id="PS50005">
    <property type="entry name" value="TPR"/>
    <property type="match status" value="1"/>
</dbReference>
<evidence type="ECO:0000259" key="4">
    <source>
        <dbReference type="PROSITE" id="PS50181"/>
    </source>
</evidence>
<evidence type="ECO:0000313" key="6">
    <source>
        <dbReference type="Proteomes" id="UP000016935"/>
    </source>
</evidence>
<dbReference type="Pfam" id="PF12937">
    <property type="entry name" value="F-box-like"/>
    <property type="match status" value="1"/>
</dbReference>
<dbReference type="CDD" id="cd09917">
    <property type="entry name" value="F-box_SF"/>
    <property type="match status" value="1"/>
</dbReference>
<dbReference type="GO" id="GO:0051879">
    <property type="term" value="F:Hsp90 protein binding"/>
    <property type="evidence" value="ECO:0007669"/>
    <property type="project" value="TreeGrafter"/>
</dbReference>
<dbReference type="PROSITE" id="PS50181">
    <property type="entry name" value="FBOX"/>
    <property type="match status" value="1"/>
</dbReference>
<gene>
    <name evidence="5" type="ORF">SETTUDRAFT_152451</name>
</gene>
<feature type="repeat" description="TPR" evidence="3">
    <location>
        <begin position="7"/>
        <end position="40"/>
    </location>
</feature>
<evidence type="ECO:0000256" key="2">
    <source>
        <dbReference type="ARBA" id="ARBA00022803"/>
    </source>
</evidence>
<evidence type="ECO:0000256" key="1">
    <source>
        <dbReference type="ARBA" id="ARBA00022737"/>
    </source>
</evidence>
<dbReference type="HOGENOM" id="CLU_024395_0_0_1"/>
<dbReference type="SUPFAM" id="SSF48452">
    <property type="entry name" value="TPR-like"/>
    <property type="match status" value="1"/>
</dbReference>
<feature type="domain" description="F-box" evidence="4">
    <location>
        <begin position="133"/>
        <end position="180"/>
    </location>
</feature>
<reference evidence="5 6" key="2">
    <citation type="journal article" date="2013" name="PLoS Genet.">
        <title>Comparative genome structure, secondary metabolite, and effector coding capacity across Cochliobolus pathogens.</title>
        <authorList>
            <person name="Condon B.J."/>
            <person name="Leng Y."/>
            <person name="Wu D."/>
            <person name="Bushley K.E."/>
            <person name="Ohm R.A."/>
            <person name="Otillar R."/>
            <person name="Martin J."/>
            <person name="Schackwitz W."/>
            <person name="Grimwood J."/>
            <person name="MohdZainudin N."/>
            <person name="Xue C."/>
            <person name="Wang R."/>
            <person name="Manning V.A."/>
            <person name="Dhillon B."/>
            <person name="Tu Z.J."/>
            <person name="Steffenson B.J."/>
            <person name="Salamov A."/>
            <person name="Sun H."/>
            <person name="Lowry S."/>
            <person name="LaButti K."/>
            <person name="Han J."/>
            <person name="Copeland A."/>
            <person name="Lindquist E."/>
            <person name="Barry K."/>
            <person name="Schmutz J."/>
            <person name="Baker S.E."/>
            <person name="Ciuffetti L.M."/>
            <person name="Grigoriev I.V."/>
            <person name="Zhong S."/>
            <person name="Turgeon B.G."/>
        </authorList>
    </citation>
    <scope>NUCLEOTIDE SEQUENCE [LARGE SCALE GENOMIC DNA]</scope>
    <source>
        <strain evidence="6">28A</strain>
    </source>
</reference>
<dbReference type="PANTHER" id="PTHR22904">
    <property type="entry name" value="TPR REPEAT CONTAINING PROTEIN"/>
    <property type="match status" value="1"/>
</dbReference>
<dbReference type="OrthoDB" id="629492at2759"/>
<dbReference type="AlphaFoldDB" id="R0KEN5"/>
<dbReference type="InterPro" id="IPR011990">
    <property type="entry name" value="TPR-like_helical_dom_sf"/>
</dbReference>
<dbReference type="InterPro" id="IPR032675">
    <property type="entry name" value="LRR_dom_sf"/>
</dbReference>
<dbReference type="InterPro" id="IPR036047">
    <property type="entry name" value="F-box-like_dom_sf"/>
</dbReference>
<keyword evidence="2 3" id="KW-0802">TPR repeat</keyword>
<name>R0KEN5_EXST2</name>
<dbReference type="Gene3D" id="3.80.10.10">
    <property type="entry name" value="Ribonuclease Inhibitor"/>
    <property type="match status" value="1"/>
</dbReference>
<accession>R0KEN5</accession>
<dbReference type="STRING" id="671987.R0KEN5"/>
<dbReference type="SUPFAM" id="SSF81383">
    <property type="entry name" value="F-box domain"/>
    <property type="match status" value="1"/>
</dbReference>
<dbReference type="SMART" id="SM00028">
    <property type="entry name" value="TPR"/>
    <property type="match status" value="3"/>
</dbReference>
<organism evidence="5 6">
    <name type="scientific">Exserohilum turcicum (strain 28A)</name>
    <name type="common">Northern leaf blight fungus</name>
    <name type="synonym">Setosphaeria turcica</name>
    <dbReference type="NCBI Taxonomy" id="671987"/>
    <lineage>
        <taxon>Eukaryota</taxon>
        <taxon>Fungi</taxon>
        <taxon>Dikarya</taxon>
        <taxon>Ascomycota</taxon>
        <taxon>Pezizomycotina</taxon>
        <taxon>Dothideomycetes</taxon>
        <taxon>Pleosporomycetidae</taxon>
        <taxon>Pleosporales</taxon>
        <taxon>Pleosporineae</taxon>
        <taxon>Pleosporaceae</taxon>
        <taxon>Exserohilum</taxon>
    </lineage>
</organism>
<keyword evidence="1" id="KW-0677">Repeat</keyword>
<dbReference type="InterPro" id="IPR001810">
    <property type="entry name" value="F-box_dom"/>
</dbReference>
<keyword evidence="6" id="KW-1185">Reference proteome</keyword>
<dbReference type="EMBL" id="KB908481">
    <property type="protein sequence ID" value="EOA91323.1"/>
    <property type="molecule type" value="Genomic_DNA"/>
</dbReference>
<sequence length="553" mass="61973">MARQISAEEFQELGRNYYKLKQYDKALETFTKGIETCQKPSLGLYDYRAATYDKLEKYAEAVKDGREMIRMNKKDVKGYLRTANVLEKMGKEETALGIYKYGMKNLGAQDGNFKLLQQLHDKLTRKLSPSAAIDPFTVLPVELAEMILEYLSFRQMVNCMRVSKGWRDYLSKLPKLWLHLDLSGARRPVPRSFANTALRNSELRMTRVTIHRFEHMDVLRNLAKAAKHLSEIEMLSLPHTMSATLINVVKNSPKLKKFVVHAEITADSVEHIFQSQPALEHAAFHAILPPAYTMKWTETLTHLHTLSLSFVKTASEMPIGIAKLLSLAPALRSLSLCNISAFHGFGGRGWPQDASQLPRLTTLILKRINFGRFPALPSTLQRLVLENDGGTLTREGSDAAWAHTPLPDLTHLSLSGFSIGPQRLEALLDFYVEDDGTLKTVSDGPDSLLGCSPRLLTPALEFLDIGTMPCTDDDVDHLVTHETGLEIIDLSNTNITGASIKMLADRLASLKRIRADNCTRISGRDAIGYAERKGIAVSYQMGEQKGERRVRYG</sequence>
<dbReference type="Proteomes" id="UP000016935">
    <property type="component" value="Unassembled WGS sequence"/>
</dbReference>
<evidence type="ECO:0000256" key="3">
    <source>
        <dbReference type="PROSITE-ProRule" id="PRU00339"/>
    </source>
</evidence>
<dbReference type="RefSeq" id="XP_008020592.1">
    <property type="nucleotide sequence ID" value="XM_008022401.1"/>
</dbReference>
<dbReference type="GeneID" id="19397189"/>
<dbReference type="InterPro" id="IPR019734">
    <property type="entry name" value="TPR_rpt"/>
</dbReference>
<dbReference type="Gene3D" id="1.20.1280.50">
    <property type="match status" value="1"/>
</dbReference>
<proteinExistence type="predicted"/>
<reference evidence="5 6" key="1">
    <citation type="journal article" date="2012" name="PLoS Pathog.">
        <title>Diverse lifestyles and strategies of plant pathogenesis encoded in the genomes of eighteen Dothideomycetes fungi.</title>
        <authorList>
            <person name="Ohm R.A."/>
            <person name="Feau N."/>
            <person name="Henrissat B."/>
            <person name="Schoch C.L."/>
            <person name="Horwitz B.A."/>
            <person name="Barry K.W."/>
            <person name="Condon B.J."/>
            <person name="Copeland A.C."/>
            <person name="Dhillon B."/>
            <person name="Glaser F."/>
            <person name="Hesse C.N."/>
            <person name="Kosti I."/>
            <person name="LaButti K."/>
            <person name="Lindquist E.A."/>
            <person name="Lucas S."/>
            <person name="Salamov A.A."/>
            <person name="Bradshaw R.E."/>
            <person name="Ciuffetti L."/>
            <person name="Hamelin R.C."/>
            <person name="Kema G.H.J."/>
            <person name="Lawrence C."/>
            <person name="Scott J.A."/>
            <person name="Spatafora J.W."/>
            <person name="Turgeon B.G."/>
            <person name="de Wit P.J.G.M."/>
            <person name="Zhong S."/>
            <person name="Goodwin S.B."/>
            <person name="Grigoriev I.V."/>
        </authorList>
    </citation>
    <scope>NUCLEOTIDE SEQUENCE [LARGE SCALE GENOMIC DNA]</scope>
    <source>
        <strain evidence="6">28A</strain>
    </source>
</reference>
<dbReference type="Gene3D" id="1.25.40.10">
    <property type="entry name" value="Tetratricopeptide repeat domain"/>
    <property type="match status" value="1"/>
</dbReference>
<dbReference type="PANTHER" id="PTHR22904:SF523">
    <property type="entry name" value="STRESS-INDUCED-PHOSPHOPROTEIN 1"/>
    <property type="match status" value="1"/>
</dbReference>
<evidence type="ECO:0000313" key="5">
    <source>
        <dbReference type="EMBL" id="EOA91323.1"/>
    </source>
</evidence>
<protein>
    <recommendedName>
        <fullName evidence="4">F-box domain-containing protein</fullName>
    </recommendedName>
</protein>